<dbReference type="InterPro" id="IPR003791">
    <property type="entry name" value="UPF0178"/>
</dbReference>
<evidence type="ECO:0000256" key="1">
    <source>
        <dbReference type="ARBA" id="ARBA00008522"/>
    </source>
</evidence>
<dbReference type="OrthoDB" id="9798918at2"/>
<reference evidence="3 4" key="1">
    <citation type="submission" date="2019-07" db="EMBL/GenBank/DDBJ databases">
        <title>Genome sequencing of 100 strains of the haloalkaliphilic chemolithoautotrophic sulfur-oxidizing bacterium Thioalkalivibrio.</title>
        <authorList>
            <person name="Muyzer G."/>
        </authorList>
    </citation>
    <scope>NUCLEOTIDE SEQUENCE [LARGE SCALE GENOMIC DNA]</scope>
    <source>
        <strain evidence="3 4">ASO4-4</strain>
    </source>
</reference>
<dbReference type="AlphaFoldDB" id="A0A562S0D6"/>
<dbReference type="PANTHER" id="PTHR35146:SF1">
    <property type="entry name" value="UPF0178 PROTEIN YAII"/>
    <property type="match status" value="1"/>
</dbReference>
<comment type="caution">
    <text evidence="3">The sequence shown here is derived from an EMBL/GenBank/DDBJ whole genome shotgun (WGS) entry which is preliminary data.</text>
</comment>
<dbReference type="HAMAP" id="MF_00489">
    <property type="entry name" value="UPF0178"/>
    <property type="match status" value="1"/>
</dbReference>
<accession>A0A562S0D6</accession>
<dbReference type="PANTHER" id="PTHR35146">
    <property type="entry name" value="UPF0178 PROTEIN YAII"/>
    <property type="match status" value="1"/>
</dbReference>
<comment type="similarity">
    <text evidence="1 2">Belongs to the UPF0178 family.</text>
</comment>
<proteinExistence type="inferred from homology"/>
<evidence type="ECO:0000256" key="2">
    <source>
        <dbReference type="HAMAP-Rule" id="MF_00489"/>
    </source>
</evidence>
<evidence type="ECO:0000313" key="4">
    <source>
        <dbReference type="Proteomes" id="UP000318307"/>
    </source>
</evidence>
<dbReference type="NCBIfam" id="NF001095">
    <property type="entry name" value="PRK00124.1"/>
    <property type="match status" value="1"/>
</dbReference>
<dbReference type="Proteomes" id="UP000318307">
    <property type="component" value="Unassembled WGS sequence"/>
</dbReference>
<keyword evidence="4" id="KW-1185">Reference proteome</keyword>
<protein>
    <recommendedName>
        <fullName evidence="2">UPF0178 protein LZ24_01226</fullName>
    </recommendedName>
</protein>
<dbReference type="RefSeq" id="WP_144683465.1">
    <property type="nucleotide sequence ID" value="NZ_VLLC01000007.1"/>
</dbReference>
<sequence length="157" mass="17233">MLHIFVDADACPVKEEIYRVARRYGLPVTLVANAPMRIPREKGIALQVVGGRFDEADDWIVEKIEAFDILVTADVLLAARCIAKNASVLGPSGKPFTESNIGDVVASRNLLAELRGAGEITGGPKPMGPKDRSRFLQKLDEMIQAIRRQPTTKRPIL</sequence>
<dbReference type="CDD" id="cd18720">
    <property type="entry name" value="PIN_YqxD-like"/>
    <property type="match status" value="1"/>
</dbReference>
<organism evidence="3 4">
    <name type="scientific">Desulfobotulus alkaliphilus</name>
    <dbReference type="NCBI Taxonomy" id="622671"/>
    <lineage>
        <taxon>Bacteria</taxon>
        <taxon>Pseudomonadati</taxon>
        <taxon>Thermodesulfobacteriota</taxon>
        <taxon>Desulfobacteria</taxon>
        <taxon>Desulfobacterales</taxon>
        <taxon>Desulfobacteraceae</taxon>
        <taxon>Desulfobotulus</taxon>
    </lineage>
</organism>
<evidence type="ECO:0000313" key="3">
    <source>
        <dbReference type="EMBL" id="TWI73996.1"/>
    </source>
</evidence>
<dbReference type="EMBL" id="VLLC01000007">
    <property type="protein sequence ID" value="TWI73996.1"/>
    <property type="molecule type" value="Genomic_DNA"/>
</dbReference>
<dbReference type="Pfam" id="PF02639">
    <property type="entry name" value="DUF188"/>
    <property type="match status" value="1"/>
</dbReference>
<name>A0A562S0D6_9BACT</name>
<gene>
    <name evidence="3" type="ORF">LZ24_01226</name>
</gene>